<accession>A0A2U1JLY0</accession>
<evidence type="ECO:0008006" key="4">
    <source>
        <dbReference type="Google" id="ProtNLM"/>
    </source>
</evidence>
<keyword evidence="1" id="KW-0812">Transmembrane</keyword>
<keyword evidence="1" id="KW-1133">Transmembrane helix</keyword>
<keyword evidence="3" id="KW-1185">Reference proteome</keyword>
<comment type="caution">
    <text evidence="2">The sequence shown here is derived from an EMBL/GenBank/DDBJ whole genome shotgun (WGS) entry which is preliminary data.</text>
</comment>
<evidence type="ECO:0000256" key="1">
    <source>
        <dbReference type="SAM" id="Phobius"/>
    </source>
</evidence>
<feature type="transmembrane region" description="Helical" evidence="1">
    <location>
        <begin position="307"/>
        <end position="325"/>
    </location>
</feature>
<feature type="transmembrane region" description="Helical" evidence="1">
    <location>
        <begin position="157"/>
        <end position="174"/>
    </location>
</feature>
<feature type="transmembrane region" description="Helical" evidence="1">
    <location>
        <begin position="210"/>
        <end position="235"/>
    </location>
</feature>
<feature type="transmembrane region" description="Helical" evidence="1">
    <location>
        <begin position="180"/>
        <end position="198"/>
    </location>
</feature>
<feature type="transmembrane region" description="Helical" evidence="1">
    <location>
        <begin position="255"/>
        <end position="276"/>
    </location>
</feature>
<feature type="transmembrane region" description="Helical" evidence="1">
    <location>
        <begin position="283"/>
        <end position="301"/>
    </location>
</feature>
<dbReference type="AlphaFoldDB" id="A0A2U1JLY0"/>
<protein>
    <recommendedName>
        <fullName evidence="4">DUF2157 domain-containing protein</fullName>
    </recommendedName>
</protein>
<reference evidence="2 3" key="1">
    <citation type="submission" date="2018-04" db="EMBL/GenBank/DDBJ databases">
        <title>Flavobacterium sp. nov., isolated from glacier ice.</title>
        <authorList>
            <person name="Liu Q."/>
            <person name="Xin Y.-H."/>
        </authorList>
    </citation>
    <scope>NUCLEOTIDE SEQUENCE [LARGE SCALE GENOMIC DNA]</scope>
    <source>
        <strain evidence="2 3">RB1R5</strain>
    </source>
</reference>
<proteinExistence type="predicted"/>
<feature type="transmembrane region" description="Helical" evidence="1">
    <location>
        <begin position="83"/>
        <end position="99"/>
    </location>
</feature>
<dbReference type="Proteomes" id="UP000245449">
    <property type="component" value="Unassembled WGS sequence"/>
</dbReference>
<evidence type="ECO:0000313" key="2">
    <source>
        <dbReference type="EMBL" id="PWA05883.1"/>
    </source>
</evidence>
<organism evidence="2 3">
    <name type="scientific">Flavobacterium psychrotolerans</name>
    <dbReference type="NCBI Taxonomy" id="2169410"/>
    <lineage>
        <taxon>Bacteria</taxon>
        <taxon>Pseudomonadati</taxon>
        <taxon>Bacteroidota</taxon>
        <taxon>Flavobacteriia</taxon>
        <taxon>Flavobacteriales</taxon>
        <taxon>Flavobacteriaceae</taxon>
        <taxon>Flavobacterium</taxon>
    </lineage>
</organism>
<evidence type="ECO:0000313" key="3">
    <source>
        <dbReference type="Proteomes" id="UP000245449"/>
    </source>
</evidence>
<dbReference type="EMBL" id="QCZI01000005">
    <property type="protein sequence ID" value="PWA05883.1"/>
    <property type="molecule type" value="Genomic_DNA"/>
</dbReference>
<sequence length="389" mass="43693">MIAYDKTLLDNTYLVEEANNLKKSGFIDSAQCKTITDNLPTLNSQNNLLIRFGLFLLGCLLYSSICGMISLFAISFGQDTYKILIYCFSFIGIAGLEFMSRQNKQLGYGLDDAFLLGAQMLFFVAIGISTNENYLAVFITIAIVSTISYLRYLHLSSALLACIGITGSVAYLMFELGTLGKSILPFVMIVFSVLLYFLSEKALPRLKFPYYSKGIQLANGFSLILFYLSGNYLVVRELSILLLNNSIPATQEIPFAYFFYTFSFIIPVFYLIYSLYIKEKQMLWIGFLALGFSIYTIRYYYHILPVEVALTVGGLILFAFAYFSIQRIKHKENEITFLPDRFSNSNSLFNTELLMVTAQFGIKPEVETETSPMEFGGGGYSGGGSEGTF</sequence>
<feature type="transmembrane region" description="Helical" evidence="1">
    <location>
        <begin position="52"/>
        <end position="77"/>
    </location>
</feature>
<dbReference type="RefSeq" id="WP_116724368.1">
    <property type="nucleotide sequence ID" value="NZ_QCZI01000005.1"/>
</dbReference>
<keyword evidence="1" id="KW-0472">Membrane</keyword>
<gene>
    <name evidence="2" type="ORF">DB895_05530</name>
</gene>
<feature type="transmembrane region" description="Helical" evidence="1">
    <location>
        <begin position="106"/>
        <end position="128"/>
    </location>
</feature>
<name>A0A2U1JLY0_9FLAO</name>
<dbReference type="OrthoDB" id="660047at2"/>